<evidence type="ECO:0000313" key="3">
    <source>
        <dbReference type="Proteomes" id="UP000030645"/>
    </source>
</evidence>
<reference evidence="1" key="2">
    <citation type="submission" date="2013-06" db="EMBL/GenBank/DDBJ databases">
        <title>Draft Genome Sequence of a Mulberry Tree, Morus notabilis C.K. Schn.</title>
        <authorList>
            <person name="He N."/>
            <person name="Zhao S."/>
        </authorList>
    </citation>
    <scope>NUCLEOTIDE SEQUENCE</scope>
</reference>
<sequence length="68" mass="7919">MNAVANLKKSTYCLYELAQARLQQFVTIAHLEQVLQWISIDPRSIFQSTLKPLNELVHRYHYKRSSGA</sequence>
<proteinExistence type="predicted"/>
<keyword evidence="3" id="KW-1185">Reference proteome</keyword>
<dbReference type="EMBL" id="KE346156">
    <property type="protein sequence ID" value="EXC27865.1"/>
    <property type="molecule type" value="Genomic_DNA"/>
</dbReference>
<dbReference type="EMBL" id="KE346156">
    <property type="protein sequence ID" value="EXC27862.1"/>
    <property type="molecule type" value="Genomic_DNA"/>
</dbReference>
<evidence type="ECO:0000313" key="1">
    <source>
        <dbReference type="EMBL" id="EXC27862.1"/>
    </source>
</evidence>
<dbReference type="AlphaFoldDB" id="W9SDX0"/>
<organism evidence="1 3">
    <name type="scientific">Morus notabilis</name>
    <dbReference type="NCBI Taxonomy" id="981085"/>
    <lineage>
        <taxon>Eukaryota</taxon>
        <taxon>Viridiplantae</taxon>
        <taxon>Streptophyta</taxon>
        <taxon>Embryophyta</taxon>
        <taxon>Tracheophyta</taxon>
        <taxon>Spermatophyta</taxon>
        <taxon>Magnoliopsida</taxon>
        <taxon>eudicotyledons</taxon>
        <taxon>Gunneridae</taxon>
        <taxon>Pentapetalae</taxon>
        <taxon>rosids</taxon>
        <taxon>fabids</taxon>
        <taxon>Rosales</taxon>
        <taxon>Moraceae</taxon>
        <taxon>Moreae</taxon>
        <taxon>Morus</taxon>
    </lineage>
</organism>
<protein>
    <submittedName>
        <fullName evidence="1">Uncharacterized protein</fullName>
    </submittedName>
</protein>
<name>W9SDX0_9ROSA</name>
<dbReference type="Proteomes" id="UP000030645">
    <property type="component" value="Unassembled WGS sequence"/>
</dbReference>
<accession>W9SDX0</accession>
<gene>
    <name evidence="1" type="ORF">L484_009184</name>
    <name evidence="2" type="ORF">L484_009187</name>
</gene>
<evidence type="ECO:0000313" key="2">
    <source>
        <dbReference type="EMBL" id="EXC27865.1"/>
    </source>
</evidence>
<reference evidence="3" key="1">
    <citation type="submission" date="2013-01" db="EMBL/GenBank/DDBJ databases">
        <title>Draft Genome Sequence of a Mulberry Tree, Morus notabilis C.K. Schneid.</title>
        <authorList>
            <person name="He N."/>
            <person name="Zhao S."/>
        </authorList>
    </citation>
    <scope>NUCLEOTIDE SEQUENCE</scope>
</reference>